<proteinExistence type="predicted"/>
<accession>A0A3S5C216</accession>
<feature type="compositionally biased region" description="Polar residues" evidence="1">
    <location>
        <begin position="1"/>
        <end position="21"/>
    </location>
</feature>
<reference evidence="2" key="1">
    <citation type="submission" date="2018-11" db="EMBL/GenBank/DDBJ databases">
        <authorList>
            <consortium name="Pathogen Informatics"/>
        </authorList>
    </citation>
    <scope>NUCLEOTIDE SEQUENCE</scope>
</reference>
<evidence type="ECO:0000313" key="3">
    <source>
        <dbReference type="Proteomes" id="UP000784294"/>
    </source>
</evidence>
<sequence length="102" mass="10582">MISPLDSASPTAYSTPLSTYQTPSTTPPANLTPLLPCPPVSSTALHLEPSTWSSDHPMLVSSSLQPASTSNREAEQTSNRSGAEGGCAPLEGLVQSSDLNRT</sequence>
<feature type="compositionally biased region" description="Polar residues" evidence="1">
    <location>
        <begin position="40"/>
        <end position="81"/>
    </location>
</feature>
<feature type="non-terminal residue" evidence="2">
    <location>
        <position position="1"/>
    </location>
</feature>
<gene>
    <name evidence="2" type="ORF">PXEA_LOCUS23686</name>
</gene>
<feature type="region of interest" description="Disordered" evidence="1">
    <location>
        <begin position="1"/>
        <end position="102"/>
    </location>
</feature>
<feature type="compositionally biased region" description="Low complexity" evidence="1">
    <location>
        <begin position="22"/>
        <end position="34"/>
    </location>
</feature>
<comment type="caution">
    <text evidence="2">The sequence shown here is derived from an EMBL/GenBank/DDBJ whole genome shotgun (WGS) entry which is preliminary data.</text>
</comment>
<evidence type="ECO:0000313" key="2">
    <source>
        <dbReference type="EMBL" id="VEL30246.1"/>
    </source>
</evidence>
<protein>
    <submittedName>
        <fullName evidence="2">Uncharacterized protein</fullName>
    </submittedName>
</protein>
<dbReference type="Proteomes" id="UP000784294">
    <property type="component" value="Unassembled WGS sequence"/>
</dbReference>
<keyword evidence="3" id="KW-1185">Reference proteome</keyword>
<dbReference type="EMBL" id="CAAALY010110674">
    <property type="protein sequence ID" value="VEL30246.1"/>
    <property type="molecule type" value="Genomic_DNA"/>
</dbReference>
<name>A0A3S5C216_9PLAT</name>
<dbReference type="AlphaFoldDB" id="A0A3S5C216"/>
<evidence type="ECO:0000256" key="1">
    <source>
        <dbReference type="SAM" id="MobiDB-lite"/>
    </source>
</evidence>
<organism evidence="2 3">
    <name type="scientific">Protopolystoma xenopodis</name>
    <dbReference type="NCBI Taxonomy" id="117903"/>
    <lineage>
        <taxon>Eukaryota</taxon>
        <taxon>Metazoa</taxon>
        <taxon>Spiralia</taxon>
        <taxon>Lophotrochozoa</taxon>
        <taxon>Platyhelminthes</taxon>
        <taxon>Monogenea</taxon>
        <taxon>Polyopisthocotylea</taxon>
        <taxon>Polystomatidea</taxon>
        <taxon>Polystomatidae</taxon>
        <taxon>Protopolystoma</taxon>
    </lineage>
</organism>